<dbReference type="InterPro" id="IPR045247">
    <property type="entry name" value="Oye-like"/>
</dbReference>
<comment type="cofactor">
    <cofactor evidence="1">
        <name>FMN</name>
        <dbReference type="ChEBI" id="CHEBI:58210"/>
    </cofactor>
</comment>
<dbReference type="PANTHER" id="PTHR22893:SF91">
    <property type="entry name" value="NADPH DEHYDROGENASE 2-RELATED"/>
    <property type="match status" value="1"/>
</dbReference>
<evidence type="ECO:0000313" key="5">
    <source>
        <dbReference type="EMBL" id="VAW60973.1"/>
    </source>
</evidence>
<dbReference type="Pfam" id="PF00724">
    <property type="entry name" value="Oxidored_FMN"/>
    <property type="match status" value="1"/>
</dbReference>
<evidence type="ECO:0000256" key="1">
    <source>
        <dbReference type="ARBA" id="ARBA00001917"/>
    </source>
</evidence>
<proteinExistence type="inferred from homology"/>
<reference evidence="5" key="1">
    <citation type="submission" date="2018-06" db="EMBL/GenBank/DDBJ databases">
        <authorList>
            <person name="Zhirakovskaya E."/>
        </authorList>
    </citation>
    <scope>NUCLEOTIDE SEQUENCE</scope>
</reference>
<dbReference type="EC" id="1.-.-.-" evidence="5"/>
<dbReference type="SUPFAM" id="SSF51395">
    <property type="entry name" value="FMN-linked oxidoreductases"/>
    <property type="match status" value="1"/>
</dbReference>
<comment type="similarity">
    <text evidence="2">Belongs to the NADH:flavin oxidoreductase/NADH oxidase family.</text>
</comment>
<dbReference type="GO" id="GO:0016628">
    <property type="term" value="F:oxidoreductase activity, acting on the CH-CH group of donors, NAD or NADP as acceptor"/>
    <property type="evidence" value="ECO:0007669"/>
    <property type="project" value="UniProtKB-ARBA"/>
</dbReference>
<protein>
    <submittedName>
        <fullName evidence="5">N-ethylmaleimide reductase</fullName>
        <ecNumber evidence="5">1.-.-.-</ecNumber>
    </submittedName>
</protein>
<organism evidence="5">
    <name type="scientific">hydrothermal vent metagenome</name>
    <dbReference type="NCBI Taxonomy" id="652676"/>
    <lineage>
        <taxon>unclassified sequences</taxon>
        <taxon>metagenomes</taxon>
        <taxon>ecological metagenomes</taxon>
    </lineage>
</organism>
<dbReference type="InterPro" id="IPR001155">
    <property type="entry name" value="OxRdtase_FMN_N"/>
</dbReference>
<gene>
    <name evidence="5" type="ORF">MNBD_GAMMA11-994</name>
</gene>
<name>A0A3B0X9A3_9ZZZZ</name>
<sequence>MKMFEAFDLCGIELSNRLVMSPMTRSRATGNIPNDLMVKYYSQRADAGLIITEGVAPSANGLGYPRIPGIYNKKQIDGWRKITDAVHEKGGKIFIQIMHTGRISHSENMEKNTTILAPSAISASGKMHTDSRGMLAFPVPRKMTLSEIAQAQLEHVKAAENAIISGFDGVELHGANGYLIDQFINPGSNHRTDIYGGNKEKRCKFAIEVAQQVASAIGENKTGIRLSPYGTYNDMALFDEMDDTFEYLAGEFGKLNLNYIHIVDHSSQGAPQVTDTVKSKIQKSFGGNIIASGGLNKEKAGLILSEQKANLVAFGQAFLANPDMVNKFKKNIPLNQPNYEYFFTPGERGYNDYPVVLDK</sequence>
<dbReference type="Gene3D" id="3.20.20.70">
    <property type="entry name" value="Aldolase class I"/>
    <property type="match status" value="1"/>
</dbReference>
<dbReference type="InterPro" id="IPR013785">
    <property type="entry name" value="Aldolase_TIM"/>
</dbReference>
<dbReference type="GO" id="GO:0005829">
    <property type="term" value="C:cytosol"/>
    <property type="evidence" value="ECO:0007669"/>
    <property type="project" value="UniProtKB-ARBA"/>
</dbReference>
<dbReference type="PANTHER" id="PTHR22893">
    <property type="entry name" value="NADH OXIDOREDUCTASE-RELATED"/>
    <property type="match status" value="1"/>
</dbReference>
<dbReference type="EMBL" id="UOFG01000135">
    <property type="protein sequence ID" value="VAW60973.1"/>
    <property type="molecule type" value="Genomic_DNA"/>
</dbReference>
<evidence type="ECO:0000256" key="3">
    <source>
        <dbReference type="ARBA" id="ARBA00023002"/>
    </source>
</evidence>
<feature type="domain" description="NADH:flavin oxidoreductase/NADH oxidase N-terminal" evidence="4">
    <location>
        <begin position="2"/>
        <end position="335"/>
    </location>
</feature>
<dbReference type="GO" id="GO:0010181">
    <property type="term" value="F:FMN binding"/>
    <property type="evidence" value="ECO:0007669"/>
    <property type="project" value="InterPro"/>
</dbReference>
<evidence type="ECO:0000259" key="4">
    <source>
        <dbReference type="Pfam" id="PF00724"/>
    </source>
</evidence>
<dbReference type="AlphaFoldDB" id="A0A3B0X9A3"/>
<keyword evidence="3 5" id="KW-0560">Oxidoreductase</keyword>
<accession>A0A3B0X9A3</accession>
<dbReference type="CDD" id="cd02933">
    <property type="entry name" value="OYE_like_FMN"/>
    <property type="match status" value="1"/>
</dbReference>
<evidence type="ECO:0000256" key="2">
    <source>
        <dbReference type="ARBA" id="ARBA00005979"/>
    </source>
</evidence>
<dbReference type="FunFam" id="3.20.20.70:FF:000059">
    <property type="entry name" value="N-ethylmaleimide reductase, FMN-linked"/>
    <property type="match status" value="1"/>
</dbReference>